<gene>
    <name evidence="1" type="ORF">LCGC14_2403280</name>
</gene>
<reference evidence="1" key="1">
    <citation type="journal article" date="2015" name="Nature">
        <title>Complex archaea that bridge the gap between prokaryotes and eukaryotes.</title>
        <authorList>
            <person name="Spang A."/>
            <person name="Saw J.H."/>
            <person name="Jorgensen S.L."/>
            <person name="Zaremba-Niedzwiedzka K."/>
            <person name="Martijn J."/>
            <person name="Lind A.E."/>
            <person name="van Eijk R."/>
            <person name="Schleper C."/>
            <person name="Guy L."/>
            <person name="Ettema T.J."/>
        </authorList>
    </citation>
    <scope>NUCLEOTIDE SEQUENCE</scope>
</reference>
<organism evidence="1">
    <name type="scientific">marine sediment metagenome</name>
    <dbReference type="NCBI Taxonomy" id="412755"/>
    <lineage>
        <taxon>unclassified sequences</taxon>
        <taxon>metagenomes</taxon>
        <taxon>ecological metagenomes</taxon>
    </lineage>
</organism>
<comment type="caution">
    <text evidence="1">The sequence shown here is derived from an EMBL/GenBank/DDBJ whole genome shotgun (WGS) entry which is preliminary data.</text>
</comment>
<accession>A0A0F9BUT5</accession>
<dbReference type="EMBL" id="LAZR01036142">
    <property type="protein sequence ID" value="KKL25639.1"/>
    <property type="molecule type" value="Genomic_DNA"/>
</dbReference>
<evidence type="ECO:0000313" key="1">
    <source>
        <dbReference type="EMBL" id="KKL25639.1"/>
    </source>
</evidence>
<protein>
    <submittedName>
        <fullName evidence="1">Uncharacterized protein</fullName>
    </submittedName>
</protein>
<proteinExistence type="predicted"/>
<sequence>MTKPKLTYIWHMYHNQLVTAIFFPAPIKNRRITIKERKPPREHALRLRLLKKVKGKVSDKITTLVMQYYRNGRRYDLTDNKEFLALHKKECKNCPWDGVAIFTEVEPNTFVGGLFRNDKANNTSQT</sequence>
<dbReference type="AlphaFoldDB" id="A0A0F9BUT5"/>
<name>A0A0F9BUT5_9ZZZZ</name>